<feature type="domain" description="C2H2-type" evidence="2">
    <location>
        <begin position="548"/>
        <end position="576"/>
    </location>
</feature>
<dbReference type="Pfam" id="PF00096">
    <property type="entry name" value="zf-C2H2"/>
    <property type="match status" value="2"/>
</dbReference>
<dbReference type="InterPro" id="IPR036236">
    <property type="entry name" value="Znf_C2H2_sf"/>
</dbReference>
<dbReference type="STRING" id="7102.A0A2A4K0T9"/>
<dbReference type="EMBL" id="NWSH01000300">
    <property type="protein sequence ID" value="PCG77636.1"/>
    <property type="molecule type" value="Genomic_DNA"/>
</dbReference>
<feature type="domain" description="C2H2-type" evidence="2">
    <location>
        <begin position="608"/>
        <end position="630"/>
    </location>
</feature>
<organism evidence="3">
    <name type="scientific">Heliothis virescens</name>
    <name type="common">Tobacco budworm moth</name>
    <dbReference type="NCBI Taxonomy" id="7102"/>
    <lineage>
        <taxon>Eukaryota</taxon>
        <taxon>Metazoa</taxon>
        <taxon>Ecdysozoa</taxon>
        <taxon>Arthropoda</taxon>
        <taxon>Hexapoda</taxon>
        <taxon>Insecta</taxon>
        <taxon>Pterygota</taxon>
        <taxon>Neoptera</taxon>
        <taxon>Endopterygota</taxon>
        <taxon>Lepidoptera</taxon>
        <taxon>Glossata</taxon>
        <taxon>Ditrysia</taxon>
        <taxon>Noctuoidea</taxon>
        <taxon>Noctuidae</taxon>
        <taxon>Heliothinae</taxon>
        <taxon>Heliothis</taxon>
    </lineage>
</organism>
<dbReference type="InterPro" id="IPR045914">
    <property type="entry name" value="Zn532-like"/>
</dbReference>
<dbReference type="Gene3D" id="3.30.160.60">
    <property type="entry name" value="Classic Zinc Finger"/>
    <property type="match status" value="3"/>
</dbReference>
<name>A0A2A4K0T9_HELVI</name>
<comment type="caution">
    <text evidence="3">The sequence shown here is derived from an EMBL/GenBank/DDBJ whole genome shotgun (WGS) entry which is preliminary data.</text>
</comment>
<dbReference type="InterPro" id="IPR057356">
    <property type="entry name" value="Znf-C2H2_ZNF592"/>
</dbReference>
<feature type="domain" description="C2H2-type" evidence="2">
    <location>
        <begin position="167"/>
        <end position="194"/>
    </location>
</feature>
<accession>A0A2A4K0T9</accession>
<feature type="domain" description="C2H2-type" evidence="2">
    <location>
        <begin position="519"/>
        <end position="541"/>
    </location>
</feature>
<dbReference type="Pfam" id="PF25412">
    <property type="entry name" value="zf-C2H2_ZNF592"/>
    <property type="match status" value="1"/>
</dbReference>
<keyword evidence="1" id="KW-0863">Zinc-finger</keyword>
<dbReference type="PANTHER" id="PTHR47222:SF5">
    <property type="entry name" value="LOW QUALITY PROTEIN: ZINC FINGER PROTEIN 532-LIKE"/>
    <property type="match status" value="1"/>
</dbReference>
<sequence>MDASSDKLSIKNLLFTKAVPNHVITEPVDGHKLFSCTDCGDKFIFESSFHDHVNRQSVKITYMCRYCNLTRTFFNRCNLLFHIRSHVFKTATINVTDLKIEPLPLSNYKIVPSPSTTPPEPVPAARLQQKPSLNGIVCLECKVFLNDSGIPYKDRADHYMKYSNEVYSCPICLFALPTTCALRTHLRLHLKCPPYYCPECGSHLLAHKHIHYPYNHDCEGFKMMRATARLACSIPECHIFHPNDYKSHMKEFHMKKVYKCPYCVVACFNEGSMQNHLKTHQTDTKALVFYKCEMCPGKFVLQSRMESHLKSHKITCVYPCWPCGVIFKDLSILLNHFMENHNKNEIMGNILKSILNENEACDKIAKKLKRIYRVVKRCDQCRRSFTYRCQYDEIHNLPNECPYKCTSTFSCSEEFDVTTDKNNTSITCWLCKATISQDWNEIKKHYASLHKSHKCLDARIVLERIDMTKHISGTRNDGKKTLVTISKRGRKRRNNKNSTADSVSLITQASKRKVSDNQYVCNICGDNFKQKLLLETHMVSHRDPCMAYQCMECGQSFVVKPTFSKHMLLEHNVSDIEEYIKEKKCYNVNALIKYQSSEVISNEPLRENQCTICREDFEGPEELAKHFRVHGMAFLLKNNSNKSE</sequence>
<keyword evidence="1" id="KW-0479">Metal-binding</keyword>
<dbReference type="InterPro" id="IPR013087">
    <property type="entry name" value="Znf_C2H2_type"/>
</dbReference>
<evidence type="ECO:0000313" key="3">
    <source>
        <dbReference type="EMBL" id="PCG77636.1"/>
    </source>
</evidence>
<dbReference type="GO" id="GO:0008270">
    <property type="term" value="F:zinc ion binding"/>
    <property type="evidence" value="ECO:0007669"/>
    <property type="project" value="UniProtKB-KW"/>
</dbReference>
<dbReference type="PANTHER" id="PTHR47222">
    <property type="entry name" value="ZINC FINGER PROTEIN 532-RELATED"/>
    <property type="match status" value="1"/>
</dbReference>
<protein>
    <recommendedName>
        <fullName evidence="2">C2H2-type domain-containing protein</fullName>
    </recommendedName>
</protein>
<proteinExistence type="predicted"/>
<dbReference type="PROSITE" id="PS00028">
    <property type="entry name" value="ZINC_FINGER_C2H2_1"/>
    <property type="match status" value="7"/>
</dbReference>
<reference evidence="3" key="1">
    <citation type="submission" date="2017-09" db="EMBL/GenBank/DDBJ databases">
        <title>Contemporary evolution of a Lepidopteran species, Heliothis virescens, in response to modern agricultural practices.</title>
        <authorList>
            <person name="Fritz M.L."/>
            <person name="Deyonke A.M."/>
            <person name="Papanicolaou A."/>
            <person name="Micinski S."/>
            <person name="Westbrook J."/>
            <person name="Gould F."/>
        </authorList>
    </citation>
    <scope>NUCLEOTIDE SEQUENCE [LARGE SCALE GENOMIC DNA]</scope>
    <source>
        <strain evidence="3">HvINT-</strain>
        <tissue evidence="3">Whole body</tissue>
    </source>
</reference>
<dbReference type="SUPFAM" id="SSF57667">
    <property type="entry name" value="beta-beta-alpha zinc fingers"/>
    <property type="match status" value="2"/>
</dbReference>
<feature type="domain" description="C2H2-type" evidence="2">
    <location>
        <begin position="290"/>
        <end position="312"/>
    </location>
</feature>
<evidence type="ECO:0000256" key="1">
    <source>
        <dbReference type="PROSITE-ProRule" id="PRU00042"/>
    </source>
</evidence>
<evidence type="ECO:0000259" key="2">
    <source>
        <dbReference type="PROSITE" id="PS50157"/>
    </source>
</evidence>
<gene>
    <name evidence="3" type="ORF">B5V51_6770</name>
</gene>
<dbReference type="SMART" id="SM00355">
    <property type="entry name" value="ZnF_C2H2"/>
    <property type="match status" value="12"/>
</dbReference>
<dbReference type="PROSITE" id="PS50157">
    <property type="entry name" value="ZINC_FINGER_C2H2_2"/>
    <property type="match status" value="5"/>
</dbReference>
<dbReference type="AlphaFoldDB" id="A0A2A4K0T9"/>
<keyword evidence="1" id="KW-0862">Zinc</keyword>